<dbReference type="OrthoDB" id="426882at2759"/>
<dbReference type="AlphaFoldDB" id="G0QYT8"/>
<dbReference type="RefSeq" id="XP_004030849.1">
    <property type="nucleotide sequence ID" value="XM_004030801.1"/>
</dbReference>
<dbReference type="Proteomes" id="UP000008983">
    <property type="component" value="Unassembled WGS sequence"/>
</dbReference>
<evidence type="ECO:0000313" key="2">
    <source>
        <dbReference type="Proteomes" id="UP000008983"/>
    </source>
</evidence>
<evidence type="ECO:0000313" key="1">
    <source>
        <dbReference type="EMBL" id="EGR29613.1"/>
    </source>
</evidence>
<sequence length="195" mass="23174">MAITSSDYEYLLLKNNFNIQNIELLTFFYQTPQKIDKKLINFNRRKNFSYISNIINDHNLDQLNFLVKKVWPGIQKQLPEAQLHIFGSANNQELNNLQNINIFQRGYIEDIDRLQRYKVMLVPTRYNSGVQNKIIESWNNYTPVVTTLIGAEGMFYDSTYEKIYANIDENQYTFKYQTELVCTEIWGIILELECR</sequence>
<reference evidence="1 2" key="1">
    <citation type="submission" date="2011-07" db="EMBL/GenBank/DDBJ databases">
        <authorList>
            <person name="Coyne R."/>
            <person name="Brami D."/>
            <person name="Johnson J."/>
            <person name="Hostetler J."/>
            <person name="Hannick L."/>
            <person name="Clark T."/>
            <person name="Cassidy-Hanley D."/>
            <person name="Inman J."/>
        </authorList>
    </citation>
    <scope>NUCLEOTIDE SEQUENCE [LARGE SCALE GENOMIC DNA]</scope>
    <source>
        <strain evidence="1 2">G5</strain>
    </source>
</reference>
<accession>G0QYT8</accession>
<proteinExistence type="predicted"/>
<gene>
    <name evidence="1" type="ORF">IMG5_152140</name>
</gene>
<dbReference type="EMBL" id="GL984126">
    <property type="protein sequence ID" value="EGR29613.1"/>
    <property type="molecule type" value="Genomic_DNA"/>
</dbReference>
<dbReference type="GeneID" id="14905715"/>
<keyword evidence="2" id="KW-1185">Reference proteome</keyword>
<name>G0QYT8_ICHMU</name>
<dbReference type="Pfam" id="PF13692">
    <property type="entry name" value="Glyco_trans_1_4"/>
    <property type="match status" value="1"/>
</dbReference>
<dbReference type="Gene3D" id="3.40.50.2000">
    <property type="entry name" value="Glycogen Phosphorylase B"/>
    <property type="match status" value="1"/>
</dbReference>
<dbReference type="OMA" id="HRCDATL"/>
<protein>
    <submittedName>
        <fullName evidence="1">Uncharacterized protein</fullName>
    </submittedName>
</protein>
<dbReference type="InParanoid" id="G0QYT8"/>
<organism evidence="1 2">
    <name type="scientific">Ichthyophthirius multifiliis</name>
    <name type="common">White spot disease agent</name>
    <name type="synonym">Ich</name>
    <dbReference type="NCBI Taxonomy" id="5932"/>
    <lineage>
        <taxon>Eukaryota</taxon>
        <taxon>Sar</taxon>
        <taxon>Alveolata</taxon>
        <taxon>Ciliophora</taxon>
        <taxon>Intramacronucleata</taxon>
        <taxon>Oligohymenophorea</taxon>
        <taxon>Hymenostomatida</taxon>
        <taxon>Ophryoglenina</taxon>
        <taxon>Ichthyophthirius</taxon>
    </lineage>
</organism>
<dbReference type="STRING" id="857967.G0QYT8"/>
<dbReference type="eggNOG" id="ENOG502QU9I">
    <property type="taxonomic scope" value="Eukaryota"/>
</dbReference>